<evidence type="ECO:0000256" key="5">
    <source>
        <dbReference type="ARBA" id="ARBA00023136"/>
    </source>
</evidence>
<feature type="transmembrane region" description="Helical" evidence="6">
    <location>
        <begin position="199"/>
        <end position="222"/>
    </location>
</feature>
<comment type="subcellular location">
    <subcellularLocation>
        <location evidence="1">Cell membrane</location>
        <topology evidence="1">Multi-pass membrane protein</topology>
    </subcellularLocation>
</comment>
<feature type="transmembrane region" description="Helical" evidence="6">
    <location>
        <begin position="234"/>
        <end position="256"/>
    </location>
</feature>
<evidence type="ECO:0000256" key="1">
    <source>
        <dbReference type="ARBA" id="ARBA00004651"/>
    </source>
</evidence>
<keyword evidence="2" id="KW-1003">Cell membrane</keyword>
<gene>
    <name evidence="7" type="ORF">ABW18_13920</name>
</gene>
<keyword evidence="5 6" id="KW-0472">Membrane</keyword>
<feature type="transmembrane region" description="Helical" evidence="6">
    <location>
        <begin position="114"/>
        <end position="136"/>
    </location>
</feature>
<keyword evidence="3 6" id="KW-0812">Transmembrane</keyword>
<dbReference type="Proteomes" id="UP000037247">
    <property type="component" value="Unassembled WGS sequence"/>
</dbReference>
<dbReference type="RefSeq" id="WP_049699583.1">
    <property type="nucleotide sequence ID" value="NZ_JAQDQF010000006.1"/>
</dbReference>
<dbReference type="EMBL" id="LDTZ01000018">
    <property type="protein sequence ID" value="KNA90646.1"/>
    <property type="molecule type" value="Genomic_DNA"/>
</dbReference>
<accession>A0ABR5IAF1</accession>
<evidence type="ECO:0000256" key="3">
    <source>
        <dbReference type="ARBA" id="ARBA00022692"/>
    </source>
</evidence>
<evidence type="ECO:0000313" key="8">
    <source>
        <dbReference type="Proteomes" id="UP000037247"/>
    </source>
</evidence>
<proteinExistence type="predicted"/>
<keyword evidence="8" id="KW-1185">Reference proteome</keyword>
<keyword evidence="4 6" id="KW-1133">Transmembrane helix</keyword>
<name>A0ABR5IAF1_9ACTN</name>
<feature type="transmembrane region" description="Helical" evidence="6">
    <location>
        <begin position="46"/>
        <end position="75"/>
    </location>
</feature>
<evidence type="ECO:0000256" key="6">
    <source>
        <dbReference type="SAM" id="Phobius"/>
    </source>
</evidence>
<organism evidence="7 8">
    <name type="scientific">Gordonia jacobaea</name>
    <dbReference type="NCBI Taxonomy" id="122202"/>
    <lineage>
        <taxon>Bacteria</taxon>
        <taxon>Bacillati</taxon>
        <taxon>Actinomycetota</taxon>
        <taxon>Actinomycetes</taxon>
        <taxon>Mycobacteriales</taxon>
        <taxon>Gordoniaceae</taxon>
        <taxon>Gordonia</taxon>
    </lineage>
</organism>
<evidence type="ECO:0000313" key="7">
    <source>
        <dbReference type="EMBL" id="KNA90646.1"/>
    </source>
</evidence>
<reference evidence="7 8" key="1">
    <citation type="submission" date="2015-05" db="EMBL/GenBank/DDBJ databases">
        <title>Draft genome sequence of the bacterium Gordonia jacobaea a new member of the Gordonia genus.</title>
        <authorList>
            <person name="Jimenez-Galisteo G."/>
            <person name="Dominguez A."/>
            <person name="Munoz E."/>
            <person name="Vinas M."/>
        </authorList>
    </citation>
    <scope>NUCLEOTIDE SEQUENCE [LARGE SCALE GENOMIC DNA]</scope>
    <source>
        <strain evidence="8">mv1</strain>
    </source>
</reference>
<sequence>MASVIDSGKALVVRGKDEFESARERWGWLDHIMRTVQRYNDRRGNLYAASITFTGILSIVPIIMVAFSIGGFVLAAHPEWLDTIKDEIVKAMPGELGTTLESAIDSAIDSRATVGIIGLIGAGLTGIGWISGVRVGMTEMFGGRVNRNAVKSKISDLVIFVLLGLAFLFTLGLTALGNSGLINKILEWAHVDGFSGSTVVVRVLAIVVSLVATWLLFVFVFARLPLNPLPFRNVLKAALLTATIFEILKSVAGIYLKSVLGSPAGAAFGPLLGVMVFGYLASRIVLYATAWCATDRANEPYQVVDPTEQPEPPSVVVRPVYEADPVPKAGPLAAAAAIGAAVALVTRHKRGD</sequence>
<dbReference type="InterPro" id="IPR017039">
    <property type="entry name" value="Virul_fac_BrkB"/>
</dbReference>
<dbReference type="Pfam" id="PF03631">
    <property type="entry name" value="Virul_fac_BrkB"/>
    <property type="match status" value="1"/>
</dbReference>
<evidence type="ECO:0000256" key="4">
    <source>
        <dbReference type="ARBA" id="ARBA00022989"/>
    </source>
</evidence>
<feature type="transmembrane region" description="Helical" evidence="6">
    <location>
        <begin position="262"/>
        <end position="281"/>
    </location>
</feature>
<dbReference type="PANTHER" id="PTHR30213:SF1">
    <property type="entry name" value="INNER MEMBRANE PROTEIN YHJD"/>
    <property type="match status" value="1"/>
</dbReference>
<feature type="transmembrane region" description="Helical" evidence="6">
    <location>
        <begin position="157"/>
        <end position="179"/>
    </location>
</feature>
<evidence type="ECO:0000256" key="2">
    <source>
        <dbReference type="ARBA" id="ARBA00022475"/>
    </source>
</evidence>
<comment type="caution">
    <text evidence="7">The sequence shown here is derived from an EMBL/GenBank/DDBJ whole genome shotgun (WGS) entry which is preliminary data.</text>
</comment>
<dbReference type="PANTHER" id="PTHR30213">
    <property type="entry name" value="INNER MEMBRANE PROTEIN YHJD"/>
    <property type="match status" value="1"/>
</dbReference>
<protein>
    <submittedName>
        <fullName evidence="7">Ribonuclease BN</fullName>
    </submittedName>
</protein>